<dbReference type="AlphaFoldDB" id="A0A9Q0R1S3"/>
<dbReference type="PANTHER" id="PTHR35829">
    <property type="entry name" value="OS05G0470900 PROTEIN"/>
    <property type="match status" value="1"/>
</dbReference>
<dbReference type="InterPro" id="IPR007789">
    <property type="entry name" value="DUF688"/>
</dbReference>
<dbReference type="OrthoDB" id="767768at2759"/>
<reference evidence="2" key="1">
    <citation type="journal article" date="2023" name="Plant J.">
        <title>The genome of the king protea, Protea cynaroides.</title>
        <authorList>
            <person name="Chang J."/>
            <person name="Duong T.A."/>
            <person name="Schoeman C."/>
            <person name="Ma X."/>
            <person name="Roodt D."/>
            <person name="Barker N."/>
            <person name="Li Z."/>
            <person name="Van de Peer Y."/>
            <person name="Mizrachi E."/>
        </authorList>
    </citation>
    <scope>NUCLEOTIDE SEQUENCE</scope>
    <source>
        <tissue evidence="2">Young leaves</tissue>
    </source>
</reference>
<protein>
    <submittedName>
        <fullName evidence="2">Uncharacterized protein</fullName>
    </submittedName>
</protein>
<dbReference type="PANTHER" id="PTHR35829:SF3">
    <property type="entry name" value="OS05G0470900 PROTEIN"/>
    <property type="match status" value="1"/>
</dbReference>
<dbReference type="EMBL" id="JAMYWD010000002">
    <property type="protein sequence ID" value="KAJ4979874.1"/>
    <property type="molecule type" value="Genomic_DNA"/>
</dbReference>
<keyword evidence="3" id="KW-1185">Reference proteome</keyword>
<proteinExistence type="predicted"/>
<evidence type="ECO:0000313" key="2">
    <source>
        <dbReference type="EMBL" id="KAJ4979874.1"/>
    </source>
</evidence>
<accession>A0A9Q0R1S3</accession>
<sequence>MADETKSHGNLDFSAPLLSARRAAHLSSEDSNLNHHRGVLVRDISKRVPFSWERAPGMPKDNVRSDKHVALDLPPPPKLPPARWRPTPKEETDDSDNDGDEDDDEDDDEDEDDDVFSDAMDMFFLSESLDVGDFDMSRFDLEIIDARGDRSPGFIIRRVLPTSNAVASCSSSNPPVRSAASRNSNRRVRCSKGLNNTHCVHRSVAESYTSPKACGLTSFFPWRMKPMICGLKSPIRPGSRQSQTSAGCFN</sequence>
<name>A0A9Q0R1S3_9MAGN</name>
<gene>
    <name evidence="2" type="ORF">NE237_010654</name>
</gene>
<dbReference type="Pfam" id="PF05097">
    <property type="entry name" value="DUF688"/>
    <property type="match status" value="1"/>
</dbReference>
<feature type="compositionally biased region" description="Acidic residues" evidence="1">
    <location>
        <begin position="91"/>
        <end position="114"/>
    </location>
</feature>
<dbReference type="Proteomes" id="UP001141806">
    <property type="component" value="Unassembled WGS sequence"/>
</dbReference>
<evidence type="ECO:0000256" key="1">
    <source>
        <dbReference type="SAM" id="MobiDB-lite"/>
    </source>
</evidence>
<feature type="region of interest" description="Disordered" evidence="1">
    <location>
        <begin position="50"/>
        <end position="114"/>
    </location>
</feature>
<evidence type="ECO:0000313" key="3">
    <source>
        <dbReference type="Proteomes" id="UP001141806"/>
    </source>
</evidence>
<feature type="compositionally biased region" description="Basic and acidic residues" evidence="1">
    <location>
        <begin position="61"/>
        <end position="70"/>
    </location>
</feature>
<organism evidence="2 3">
    <name type="scientific">Protea cynaroides</name>
    <dbReference type="NCBI Taxonomy" id="273540"/>
    <lineage>
        <taxon>Eukaryota</taxon>
        <taxon>Viridiplantae</taxon>
        <taxon>Streptophyta</taxon>
        <taxon>Embryophyta</taxon>
        <taxon>Tracheophyta</taxon>
        <taxon>Spermatophyta</taxon>
        <taxon>Magnoliopsida</taxon>
        <taxon>Proteales</taxon>
        <taxon>Proteaceae</taxon>
        <taxon>Protea</taxon>
    </lineage>
</organism>
<comment type="caution">
    <text evidence="2">The sequence shown here is derived from an EMBL/GenBank/DDBJ whole genome shotgun (WGS) entry which is preliminary data.</text>
</comment>